<name>A0A1I3X6V4_9BACT</name>
<dbReference type="PRINTS" id="PR00726">
    <property type="entry name" value="LEXASERPTASE"/>
</dbReference>
<evidence type="ECO:0000259" key="8">
    <source>
        <dbReference type="Pfam" id="PF00717"/>
    </source>
</evidence>
<keyword evidence="3 7" id="KW-0378">Hydrolase</keyword>
<keyword evidence="4 7" id="KW-0068">Autocatalytic cleavage</keyword>
<keyword evidence="2" id="KW-0227">DNA damage</keyword>
<dbReference type="GO" id="GO:0003677">
    <property type="term" value="F:DNA binding"/>
    <property type="evidence" value="ECO:0007669"/>
    <property type="project" value="InterPro"/>
</dbReference>
<dbReference type="STRING" id="52560.SAMN04488082_11581"/>
<dbReference type="Gene3D" id="2.10.109.10">
    <property type="entry name" value="Umud Fragment, subunit A"/>
    <property type="match status" value="1"/>
</dbReference>
<dbReference type="CDD" id="cd06529">
    <property type="entry name" value="S24_LexA-like"/>
    <property type="match status" value="1"/>
</dbReference>
<dbReference type="GO" id="GO:0009432">
    <property type="term" value="P:SOS response"/>
    <property type="evidence" value="ECO:0007669"/>
    <property type="project" value="UniProtKB-KW"/>
</dbReference>
<dbReference type="AlphaFoldDB" id="A0A1I3X6V4"/>
<dbReference type="EMBL" id="FORX01000015">
    <property type="protein sequence ID" value="SFK15393.1"/>
    <property type="molecule type" value="Genomic_DNA"/>
</dbReference>
<keyword evidence="10" id="KW-1185">Reference proteome</keyword>
<protein>
    <submittedName>
        <fullName evidence="9">SOS response UmuD protein. Serine peptidase. MEROPS family S24</fullName>
    </submittedName>
</protein>
<dbReference type="GO" id="GO:0006281">
    <property type="term" value="P:DNA repair"/>
    <property type="evidence" value="ECO:0007669"/>
    <property type="project" value="UniProtKB-KW"/>
</dbReference>
<gene>
    <name evidence="9" type="ORF">SAMN04488082_11581</name>
</gene>
<evidence type="ECO:0000256" key="4">
    <source>
        <dbReference type="ARBA" id="ARBA00022813"/>
    </source>
</evidence>
<dbReference type="Proteomes" id="UP000198635">
    <property type="component" value="Unassembled WGS sequence"/>
</dbReference>
<comment type="similarity">
    <text evidence="1 7">Belongs to the peptidase S24 family.</text>
</comment>
<dbReference type="InterPro" id="IPR006197">
    <property type="entry name" value="Peptidase_S24_LexA"/>
</dbReference>
<evidence type="ECO:0000256" key="3">
    <source>
        <dbReference type="ARBA" id="ARBA00022801"/>
    </source>
</evidence>
<dbReference type="InterPro" id="IPR050077">
    <property type="entry name" value="LexA_repressor"/>
</dbReference>
<dbReference type="Pfam" id="PF00717">
    <property type="entry name" value="Peptidase_S24"/>
    <property type="match status" value="1"/>
</dbReference>
<keyword evidence="5" id="KW-0234">DNA repair</keyword>
<evidence type="ECO:0000256" key="1">
    <source>
        <dbReference type="ARBA" id="ARBA00007484"/>
    </source>
</evidence>
<accession>A0A1I3X6V4</accession>
<dbReference type="GO" id="GO:0016787">
    <property type="term" value="F:hydrolase activity"/>
    <property type="evidence" value="ECO:0007669"/>
    <property type="project" value="UniProtKB-KW"/>
</dbReference>
<dbReference type="PANTHER" id="PTHR33516">
    <property type="entry name" value="LEXA REPRESSOR"/>
    <property type="match status" value="1"/>
</dbReference>
<sequence length="140" mass="15258">MDFLGCVSQDLELLVLPLYLHRIPAGFPSPADDYIESGLDLNDLLVRNPAATFMVRVSGDSMIGVGIHDGDILVVDRSETAVHGKIVVAALDGEMTVKRLHLKDGQCRLVPENKAFQPIQVGTEQDLQVWGVVVGVVRRV</sequence>
<keyword evidence="6" id="KW-0742">SOS response</keyword>
<proteinExistence type="inferred from homology"/>
<dbReference type="InterPro" id="IPR015927">
    <property type="entry name" value="Peptidase_S24_S26A/B/C"/>
</dbReference>
<evidence type="ECO:0000313" key="10">
    <source>
        <dbReference type="Proteomes" id="UP000198635"/>
    </source>
</evidence>
<organism evidence="9 10">
    <name type="scientific">Desulfomicrobium apsheronum</name>
    <dbReference type="NCBI Taxonomy" id="52560"/>
    <lineage>
        <taxon>Bacteria</taxon>
        <taxon>Pseudomonadati</taxon>
        <taxon>Thermodesulfobacteriota</taxon>
        <taxon>Desulfovibrionia</taxon>
        <taxon>Desulfovibrionales</taxon>
        <taxon>Desulfomicrobiaceae</taxon>
        <taxon>Desulfomicrobium</taxon>
    </lineage>
</organism>
<dbReference type="SUPFAM" id="SSF51306">
    <property type="entry name" value="LexA/Signal peptidase"/>
    <property type="match status" value="1"/>
</dbReference>
<dbReference type="NCBIfam" id="NF007621">
    <property type="entry name" value="PRK10276.1"/>
    <property type="match status" value="1"/>
</dbReference>
<evidence type="ECO:0000256" key="2">
    <source>
        <dbReference type="ARBA" id="ARBA00022763"/>
    </source>
</evidence>
<reference evidence="10" key="1">
    <citation type="submission" date="2016-10" db="EMBL/GenBank/DDBJ databases">
        <authorList>
            <person name="Varghese N."/>
            <person name="Submissions S."/>
        </authorList>
    </citation>
    <scope>NUCLEOTIDE SEQUENCE [LARGE SCALE GENOMIC DNA]</scope>
    <source>
        <strain evidence="10">DSM 5918</strain>
    </source>
</reference>
<dbReference type="InterPro" id="IPR039418">
    <property type="entry name" value="LexA-like"/>
</dbReference>
<feature type="domain" description="Peptidase S24/S26A/S26B/S26C" evidence="8">
    <location>
        <begin position="17"/>
        <end position="134"/>
    </location>
</feature>
<evidence type="ECO:0000256" key="6">
    <source>
        <dbReference type="ARBA" id="ARBA00023236"/>
    </source>
</evidence>
<dbReference type="GO" id="GO:0006355">
    <property type="term" value="P:regulation of DNA-templated transcription"/>
    <property type="evidence" value="ECO:0007669"/>
    <property type="project" value="InterPro"/>
</dbReference>
<evidence type="ECO:0000313" key="9">
    <source>
        <dbReference type="EMBL" id="SFK15393.1"/>
    </source>
</evidence>
<dbReference type="InterPro" id="IPR036286">
    <property type="entry name" value="LexA/Signal_pep-like_sf"/>
</dbReference>
<evidence type="ECO:0000256" key="7">
    <source>
        <dbReference type="RuleBase" id="RU003991"/>
    </source>
</evidence>
<dbReference type="PANTHER" id="PTHR33516:SF2">
    <property type="entry name" value="LEXA REPRESSOR-RELATED"/>
    <property type="match status" value="1"/>
</dbReference>
<evidence type="ECO:0000256" key="5">
    <source>
        <dbReference type="ARBA" id="ARBA00023204"/>
    </source>
</evidence>